<dbReference type="OrthoDB" id="5129673at2759"/>
<protein>
    <submittedName>
        <fullName evidence="1">Uncharacterized protein</fullName>
    </submittedName>
</protein>
<name>S8B1V6_PENO1</name>
<evidence type="ECO:0000313" key="1">
    <source>
        <dbReference type="EMBL" id="EPS28332.1"/>
    </source>
</evidence>
<accession>S8B1V6</accession>
<dbReference type="AlphaFoldDB" id="S8B1V6"/>
<dbReference type="EMBL" id="KB644410">
    <property type="protein sequence ID" value="EPS28332.1"/>
    <property type="molecule type" value="Genomic_DNA"/>
</dbReference>
<proteinExistence type="predicted"/>
<dbReference type="STRING" id="933388.S8B1V6"/>
<organism evidence="1 2">
    <name type="scientific">Penicillium oxalicum (strain 114-2 / CGMCC 5302)</name>
    <name type="common">Penicillium decumbens</name>
    <dbReference type="NCBI Taxonomy" id="933388"/>
    <lineage>
        <taxon>Eukaryota</taxon>
        <taxon>Fungi</taxon>
        <taxon>Dikarya</taxon>
        <taxon>Ascomycota</taxon>
        <taxon>Pezizomycotina</taxon>
        <taxon>Eurotiomycetes</taxon>
        <taxon>Eurotiomycetidae</taxon>
        <taxon>Eurotiales</taxon>
        <taxon>Aspergillaceae</taxon>
        <taxon>Penicillium</taxon>
    </lineage>
</organism>
<dbReference type="HOGENOM" id="CLU_083352_0_0_1"/>
<dbReference type="Proteomes" id="UP000019376">
    <property type="component" value="Unassembled WGS sequence"/>
</dbReference>
<evidence type="ECO:0000313" key="2">
    <source>
        <dbReference type="Proteomes" id="UP000019376"/>
    </source>
</evidence>
<keyword evidence="2" id="KW-1185">Reference proteome</keyword>
<gene>
    <name evidence="1" type="ORF">PDE_03278</name>
</gene>
<reference evidence="1 2" key="1">
    <citation type="journal article" date="2013" name="PLoS ONE">
        <title>Genomic and secretomic analyses reveal unique features of the lignocellulolytic enzyme system of Penicillium decumbens.</title>
        <authorList>
            <person name="Liu G."/>
            <person name="Zhang L."/>
            <person name="Wei X."/>
            <person name="Zou G."/>
            <person name="Qin Y."/>
            <person name="Ma L."/>
            <person name="Li J."/>
            <person name="Zheng H."/>
            <person name="Wang S."/>
            <person name="Wang C."/>
            <person name="Xun L."/>
            <person name="Zhao G.-P."/>
            <person name="Zhou Z."/>
            <person name="Qu Y."/>
        </authorList>
    </citation>
    <scope>NUCLEOTIDE SEQUENCE [LARGE SCALE GENOMIC DNA]</scope>
    <source>
        <strain evidence="2">114-2 / CGMCC 5302</strain>
    </source>
</reference>
<sequence>MADEVPLAQAKVFSDTMPQLDLMARSLFNGGASYTITLLNKTGASQSYALFSQPPSVKPTVERLTSHAILVARDVAARTGNAFFTFPRDKYHAICGVNQQDDSVHLRVLDRCAVTLGSGRTSNFHRGTTCAMDASSATPFFASWAGPADDQGEIGAFCLRTPGGFTFEKAKNNHWIAGLGLSTSGNALVGIYASFTPGPRTDYQIGPSQVFYIVPRALDANDPTPDDLDFSQECKLDFASLSSSVELVHDDDNVIRIFNP</sequence>